<evidence type="ECO:0000313" key="2">
    <source>
        <dbReference type="Proteomes" id="UP001266305"/>
    </source>
</evidence>
<comment type="caution">
    <text evidence="1">The sequence shown here is derived from an EMBL/GenBank/DDBJ whole genome shotgun (WGS) entry which is preliminary data.</text>
</comment>
<proteinExistence type="predicted"/>
<dbReference type="EMBL" id="JASSZA010000014">
    <property type="protein sequence ID" value="KAK2093710.1"/>
    <property type="molecule type" value="Genomic_DNA"/>
</dbReference>
<accession>A0ABQ9U9J9</accession>
<protein>
    <submittedName>
        <fullName evidence="1">Uncharacterized protein</fullName>
    </submittedName>
</protein>
<sequence>MTLLSYVPKWKGRNESESYLQTNTTVMSYQMTTLSTNRGKGKVDKGFAATPEILWLISTSLAFPVGNESLTLGKLEALVCSTFAPSWLQSRELKLSDAAPVRLAPECQPGQQQ</sequence>
<gene>
    <name evidence="1" type="ORF">P7K49_027448</name>
</gene>
<reference evidence="1 2" key="1">
    <citation type="submission" date="2023-05" db="EMBL/GenBank/DDBJ databases">
        <title>B98-5 Cell Line De Novo Hybrid Assembly: An Optical Mapping Approach.</title>
        <authorList>
            <person name="Kananen K."/>
            <person name="Auerbach J.A."/>
            <person name="Kautto E."/>
            <person name="Blachly J.S."/>
        </authorList>
    </citation>
    <scope>NUCLEOTIDE SEQUENCE [LARGE SCALE GENOMIC DNA]</scope>
    <source>
        <strain evidence="1">B95-8</strain>
        <tissue evidence="1">Cell line</tissue>
    </source>
</reference>
<dbReference type="Proteomes" id="UP001266305">
    <property type="component" value="Unassembled WGS sequence"/>
</dbReference>
<organism evidence="1 2">
    <name type="scientific">Saguinus oedipus</name>
    <name type="common">Cotton-top tamarin</name>
    <name type="synonym">Oedipomidas oedipus</name>
    <dbReference type="NCBI Taxonomy" id="9490"/>
    <lineage>
        <taxon>Eukaryota</taxon>
        <taxon>Metazoa</taxon>
        <taxon>Chordata</taxon>
        <taxon>Craniata</taxon>
        <taxon>Vertebrata</taxon>
        <taxon>Euteleostomi</taxon>
        <taxon>Mammalia</taxon>
        <taxon>Eutheria</taxon>
        <taxon>Euarchontoglires</taxon>
        <taxon>Primates</taxon>
        <taxon>Haplorrhini</taxon>
        <taxon>Platyrrhini</taxon>
        <taxon>Cebidae</taxon>
        <taxon>Callitrichinae</taxon>
        <taxon>Saguinus</taxon>
    </lineage>
</organism>
<keyword evidence="2" id="KW-1185">Reference proteome</keyword>
<evidence type="ECO:0000313" key="1">
    <source>
        <dbReference type="EMBL" id="KAK2093710.1"/>
    </source>
</evidence>
<name>A0ABQ9U9J9_SAGOE</name>